<evidence type="ECO:0000256" key="2">
    <source>
        <dbReference type="SAM" id="SignalP"/>
    </source>
</evidence>
<feature type="compositionally biased region" description="Acidic residues" evidence="1">
    <location>
        <begin position="85"/>
        <end position="102"/>
    </location>
</feature>
<evidence type="ECO:0000256" key="1">
    <source>
        <dbReference type="SAM" id="MobiDB-lite"/>
    </source>
</evidence>
<evidence type="ECO:0000313" key="3">
    <source>
        <dbReference type="EMBL" id="EUC42354.1"/>
    </source>
</evidence>
<evidence type="ECO:0000313" key="4">
    <source>
        <dbReference type="Proteomes" id="UP000054032"/>
    </source>
</evidence>
<protein>
    <submittedName>
        <fullName evidence="3">Uncharacterized protein</fullName>
    </submittedName>
</protein>
<gene>
    <name evidence="3" type="ORF">COCMIDRAFT_29007</name>
</gene>
<keyword evidence="2" id="KW-0732">Signal</keyword>
<proteinExistence type="predicted"/>
<dbReference type="Proteomes" id="UP000054032">
    <property type="component" value="Unassembled WGS sequence"/>
</dbReference>
<feature type="compositionally biased region" description="Basic and acidic residues" evidence="1">
    <location>
        <begin position="73"/>
        <end position="84"/>
    </location>
</feature>
<feature type="region of interest" description="Disordered" evidence="1">
    <location>
        <begin position="56"/>
        <end position="102"/>
    </location>
</feature>
<sequence>MQFLTLLSFGLSATSILAAPTANPAAPAAAAAEELAKRQLICGTTCTFARRRDGSRFRPVSEKEGDEAGGGIRDIEVSVCKGEEGEREEAETEDEEEEGHNF</sequence>
<dbReference type="EMBL" id="KI964064">
    <property type="protein sequence ID" value="EUC42354.1"/>
    <property type="molecule type" value="Genomic_DNA"/>
</dbReference>
<feature type="chain" id="PRO_5004889684" evidence="2">
    <location>
        <begin position="19"/>
        <end position="102"/>
    </location>
</feature>
<dbReference type="RefSeq" id="XP_007691123.1">
    <property type="nucleotide sequence ID" value="XM_007692933.1"/>
</dbReference>
<dbReference type="GeneID" id="19121421"/>
<organism evidence="3 4">
    <name type="scientific">Bipolaris oryzae ATCC 44560</name>
    <dbReference type="NCBI Taxonomy" id="930090"/>
    <lineage>
        <taxon>Eukaryota</taxon>
        <taxon>Fungi</taxon>
        <taxon>Dikarya</taxon>
        <taxon>Ascomycota</taxon>
        <taxon>Pezizomycotina</taxon>
        <taxon>Dothideomycetes</taxon>
        <taxon>Pleosporomycetidae</taxon>
        <taxon>Pleosporales</taxon>
        <taxon>Pleosporineae</taxon>
        <taxon>Pleosporaceae</taxon>
        <taxon>Bipolaris</taxon>
    </lineage>
</organism>
<dbReference type="KEGG" id="bor:COCMIDRAFT_29007"/>
<feature type="signal peptide" evidence="2">
    <location>
        <begin position="1"/>
        <end position="18"/>
    </location>
</feature>
<keyword evidence="4" id="KW-1185">Reference proteome</keyword>
<dbReference type="AlphaFoldDB" id="W6Z402"/>
<dbReference type="HOGENOM" id="CLU_2276980_0_0_1"/>
<name>W6Z402_COCMI</name>
<reference evidence="3 4" key="1">
    <citation type="journal article" date="2013" name="PLoS Genet.">
        <title>Comparative genome structure, secondary metabolite, and effector coding capacity across Cochliobolus pathogens.</title>
        <authorList>
            <person name="Condon B.J."/>
            <person name="Leng Y."/>
            <person name="Wu D."/>
            <person name="Bushley K.E."/>
            <person name="Ohm R.A."/>
            <person name="Otillar R."/>
            <person name="Martin J."/>
            <person name="Schackwitz W."/>
            <person name="Grimwood J."/>
            <person name="MohdZainudin N."/>
            <person name="Xue C."/>
            <person name="Wang R."/>
            <person name="Manning V.A."/>
            <person name="Dhillon B."/>
            <person name="Tu Z.J."/>
            <person name="Steffenson B.J."/>
            <person name="Salamov A."/>
            <person name="Sun H."/>
            <person name="Lowry S."/>
            <person name="LaButti K."/>
            <person name="Han J."/>
            <person name="Copeland A."/>
            <person name="Lindquist E."/>
            <person name="Barry K."/>
            <person name="Schmutz J."/>
            <person name="Baker S.E."/>
            <person name="Ciuffetti L.M."/>
            <person name="Grigoriev I.V."/>
            <person name="Zhong S."/>
            <person name="Turgeon B.G."/>
        </authorList>
    </citation>
    <scope>NUCLEOTIDE SEQUENCE [LARGE SCALE GENOMIC DNA]</scope>
    <source>
        <strain evidence="3 4">ATCC 44560</strain>
    </source>
</reference>
<accession>W6Z402</accession>